<feature type="coiled-coil region" evidence="1">
    <location>
        <begin position="127"/>
        <end position="157"/>
    </location>
</feature>
<organism evidence="3 4">
    <name type="scientific">Kitasatospora cineracea</name>
    <dbReference type="NCBI Taxonomy" id="88074"/>
    <lineage>
        <taxon>Bacteria</taxon>
        <taxon>Bacillati</taxon>
        <taxon>Actinomycetota</taxon>
        <taxon>Actinomycetes</taxon>
        <taxon>Kitasatosporales</taxon>
        <taxon>Streptomycetaceae</taxon>
        <taxon>Kitasatospora</taxon>
    </lineage>
</organism>
<name>A0A8G1UFB7_9ACTN</name>
<dbReference type="Proteomes" id="UP000267408">
    <property type="component" value="Unassembled WGS sequence"/>
</dbReference>
<feature type="compositionally biased region" description="Basic and acidic residues" evidence="2">
    <location>
        <begin position="79"/>
        <end position="92"/>
    </location>
</feature>
<keyword evidence="1" id="KW-0175">Coiled coil</keyword>
<evidence type="ECO:0000256" key="1">
    <source>
        <dbReference type="SAM" id="Coils"/>
    </source>
</evidence>
<dbReference type="EMBL" id="RJVJ01000003">
    <property type="protein sequence ID" value="ROR35883.1"/>
    <property type="molecule type" value="Genomic_DNA"/>
</dbReference>
<feature type="region of interest" description="Disordered" evidence="2">
    <location>
        <begin position="73"/>
        <end position="93"/>
    </location>
</feature>
<evidence type="ECO:0000313" key="3">
    <source>
        <dbReference type="EMBL" id="ROR35883.1"/>
    </source>
</evidence>
<protein>
    <submittedName>
        <fullName evidence="3">Uncharacterized protein</fullName>
    </submittedName>
</protein>
<reference evidence="3 4" key="1">
    <citation type="submission" date="2018-11" db="EMBL/GenBank/DDBJ databases">
        <title>Sequencing the genomes of 1000 actinobacteria strains.</title>
        <authorList>
            <person name="Klenk H.-P."/>
        </authorList>
    </citation>
    <scope>NUCLEOTIDE SEQUENCE [LARGE SCALE GENOMIC DNA]</scope>
    <source>
        <strain evidence="3 4">DSM 44780</strain>
    </source>
</reference>
<evidence type="ECO:0000313" key="4">
    <source>
        <dbReference type="Proteomes" id="UP000267408"/>
    </source>
</evidence>
<evidence type="ECO:0000256" key="2">
    <source>
        <dbReference type="SAM" id="MobiDB-lite"/>
    </source>
</evidence>
<accession>A0A8G1UFB7</accession>
<comment type="caution">
    <text evidence="3">The sequence shown here is derived from an EMBL/GenBank/DDBJ whole genome shotgun (WGS) entry which is preliminary data.</text>
</comment>
<dbReference type="AlphaFoldDB" id="A0A8G1UFB7"/>
<proteinExistence type="predicted"/>
<gene>
    <name evidence="3" type="ORF">EDD39_7549</name>
</gene>
<sequence length="164" mass="18265">MSACARSGMSTYWGDGTTARDYHRALPVVATTLPLLRARSAGAAVWRRFGRPGWHTLTDALDNPDGDQLLASQRAAADQARREQQAAEREAARPACTRCAAKFTDERWAEKDRTVWDDGLCGSCRQADADQRERREAEEAAEQQRAVEAAAAEAERGCIWWRRS</sequence>